<evidence type="ECO:0000256" key="3">
    <source>
        <dbReference type="ARBA" id="ARBA00022526"/>
    </source>
</evidence>
<organism evidence="9 10">
    <name type="scientific">candidate division MSBL1 archaeon SCGC-AAA259E19</name>
    <dbReference type="NCBI Taxonomy" id="1698264"/>
    <lineage>
        <taxon>Archaea</taxon>
        <taxon>Methanobacteriati</taxon>
        <taxon>Methanobacteriota</taxon>
        <taxon>candidate division MSBL1</taxon>
    </lineage>
</organism>
<dbReference type="Gene3D" id="3.40.50.2000">
    <property type="entry name" value="Glycogen Phosphorylase B"/>
    <property type="match status" value="2"/>
</dbReference>
<evidence type="ECO:0000313" key="10">
    <source>
        <dbReference type="Proteomes" id="UP000070284"/>
    </source>
</evidence>
<dbReference type="Pfam" id="PF21269">
    <property type="entry name" value="TreT_GT1"/>
    <property type="match status" value="1"/>
</dbReference>
<dbReference type="PANTHER" id="PTHR47779">
    <property type="entry name" value="SYNTHASE (CCG-9), PUTATIVE (AFU_ORTHOLOGUE AFUA_3G12100)-RELATED"/>
    <property type="match status" value="1"/>
</dbReference>
<feature type="domain" description="Trehalose synthase N-terminal" evidence="8">
    <location>
        <begin position="36"/>
        <end position="176"/>
    </location>
</feature>
<evidence type="ECO:0000256" key="2">
    <source>
        <dbReference type="ARBA" id="ARBA00011738"/>
    </source>
</evidence>
<dbReference type="Pfam" id="PF00534">
    <property type="entry name" value="Glycos_transf_1"/>
    <property type="match status" value="1"/>
</dbReference>
<comment type="subunit">
    <text evidence="2">Homodimer.</text>
</comment>
<dbReference type="PANTHER" id="PTHR47779:SF1">
    <property type="entry name" value="SYNTHASE (CCG-9), PUTATIVE (AFU_ORTHOLOGUE AFUA_3G12100)-RELATED"/>
    <property type="match status" value="1"/>
</dbReference>
<dbReference type="Proteomes" id="UP000070284">
    <property type="component" value="Unassembled WGS sequence"/>
</dbReference>
<proteinExistence type="inferred from homology"/>
<keyword evidence="4" id="KW-0328">Glycosyltransferase</keyword>
<keyword evidence="6" id="KW-0119">Carbohydrate metabolism</keyword>
<gene>
    <name evidence="9" type="ORF">AKJ65_00450</name>
</gene>
<dbReference type="GO" id="GO:0006006">
    <property type="term" value="P:glucose metabolic process"/>
    <property type="evidence" value="ECO:0007669"/>
    <property type="project" value="UniProtKB-KW"/>
</dbReference>
<evidence type="ECO:0000256" key="4">
    <source>
        <dbReference type="ARBA" id="ARBA00022676"/>
    </source>
</evidence>
<sequence>MIMRRRLVDYRDIVGESKISEIYRKGSKLSKFHILQINSTYYGGGVAEILRNTVPIFNEIGVDVGWRAMIGTPDFFEVTKKFHNALHGEKINFTERKKEVFEGTSEEFSSFTHVNHDLVIVHDPQPLPLITFYRKHQPWIWRCHIDLSDPVDDVWDYLKSFILAYDRNVYQMEEFAVGGCSNDYSIIQPSIDPLTTKNQELDEATVDKYLSRINVDTSRPIISQISRFDKWKDPSGVLEVYKQIKKEMDCQLVMAGSMATDDPEGQEVYDRVSKEAEKLEDVHLIVDASDITVNAIQNASDVVIQKSLKEGFALTVAESLWKETPVVGSNVGGIPTQVVDGKTGYLVDPTDYDEAAKKVMDLLSDETLRKKMGQRGKERVRKKFLITRQIDDWLNLWMDFLA</sequence>
<reference evidence="9 10" key="1">
    <citation type="journal article" date="2016" name="Sci. Rep.">
        <title>Metabolic traits of an uncultured archaeal lineage -MSBL1- from brine pools of the Red Sea.</title>
        <authorList>
            <person name="Mwirichia R."/>
            <person name="Alam I."/>
            <person name="Rashid M."/>
            <person name="Vinu M."/>
            <person name="Ba-Alawi W."/>
            <person name="Anthony Kamau A."/>
            <person name="Kamanda Ngugi D."/>
            <person name="Goker M."/>
            <person name="Klenk H.P."/>
            <person name="Bajic V."/>
            <person name="Stingl U."/>
        </authorList>
    </citation>
    <scope>NUCLEOTIDE SEQUENCE [LARGE SCALE GENOMIC DNA]</scope>
    <source>
        <strain evidence="9">SCGC-AAA259E19</strain>
    </source>
</reference>
<evidence type="ECO:0000259" key="7">
    <source>
        <dbReference type="Pfam" id="PF00534"/>
    </source>
</evidence>
<evidence type="ECO:0000256" key="6">
    <source>
        <dbReference type="ARBA" id="ARBA00023277"/>
    </source>
</evidence>
<evidence type="ECO:0000256" key="1">
    <source>
        <dbReference type="ARBA" id="ARBA00009481"/>
    </source>
</evidence>
<protein>
    <submittedName>
        <fullName evidence="9">Glycosyl transferase family 1</fullName>
    </submittedName>
</protein>
<comment type="similarity">
    <text evidence="1">Belongs to the glycosyltransferase group 1 family. Glycosyltransferase 4 subfamily.</text>
</comment>
<evidence type="ECO:0000256" key="5">
    <source>
        <dbReference type="ARBA" id="ARBA00022679"/>
    </source>
</evidence>
<keyword evidence="5 9" id="KW-0808">Transferase</keyword>
<dbReference type="EMBL" id="LHXO01000003">
    <property type="protein sequence ID" value="KXA95818.1"/>
    <property type="molecule type" value="Genomic_DNA"/>
</dbReference>
<accession>A0A133UNK4</accession>
<dbReference type="GO" id="GO:0016757">
    <property type="term" value="F:glycosyltransferase activity"/>
    <property type="evidence" value="ECO:0007669"/>
    <property type="project" value="UniProtKB-KW"/>
</dbReference>
<keyword evidence="10" id="KW-1185">Reference proteome</keyword>
<dbReference type="InterPro" id="IPR001296">
    <property type="entry name" value="Glyco_trans_1"/>
</dbReference>
<dbReference type="AlphaFoldDB" id="A0A133UNK4"/>
<evidence type="ECO:0000259" key="8">
    <source>
        <dbReference type="Pfam" id="PF21269"/>
    </source>
</evidence>
<dbReference type="SUPFAM" id="SSF53756">
    <property type="entry name" value="UDP-Glycosyltransferase/glycogen phosphorylase"/>
    <property type="match status" value="1"/>
</dbReference>
<comment type="caution">
    <text evidence="9">The sequence shown here is derived from an EMBL/GenBank/DDBJ whole genome shotgun (WGS) entry which is preliminary data.</text>
</comment>
<feature type="domain" description="Glycosyl transferase family 1" evidence="7">
    <location>
        <begin position="213"/>
        <end position="379"/>
    </location>
</feature>
<dbReference type="InterPro" id="IPR052078">
    <property type="entry name" value="Trehalose_Metab_GTase"/>
</dbReference>
<evidence type="ECO:0000313" key="9">
    <source>
        <dbReference type="EMBL" id="KXA95818.1"/>
    </source>
</evidence>
<dbReference type="PATRIC" id="fig|1698264.3.peg.867"/>
<keyword evidence="3" id="KW-0313">Glucose metabolism</keyword>
<name>A0A133UNK4_9EURY</name>
<dbReference type="InterPro" id="IPR049438">
    <property type="entry name" value="TreT_GT1"/>
</dbReference>